<keyword evidence="1" id="KW-0812">Transmembrane</keyword>
<evidence type="ECO:0000256" key="1">
    <source>
        <dbReference type="SAM" id="Phobius"/>
    </source>
</evidence>
<evidence type="ECO:0000313" key="3">
    <source>
        <dbReference type="Proteomes" id="UP000552587"/>
    </source>
</evidence>
<keyword evidence="3" id="KW-1185">Reference proteome</keyword>
<comment type="caution">
    <text evidence="2">The sequence shown here is derived from an EMBL/GenBank/DDBJ whole genome shotgun (WGS) entry which is preliminary data.</text>
</comment>
<dbReference type="RefSeq" id="WP_182670283.1">
    <property type="nucleotide sequence ID" value="NZ_JACHTE010000009.1"/>
</dbReference>
<dbReference type="AlphaFoldDB" id="A0A7W3U699"/>
<evidence type="ECO:0000313" key="2">
    <source>
        <dbReference type="EMBL" id="MBB1089465.1"/>
    </source>
</evidence>
<accession>A0A7W3U699</accession>
<feature type="transmembrane region" description="Helical" evidence="1">
    <location>
        <begin position="47"/>
        <end position="65"/>
    </location>
</feature>
<dbReference type="EMBL" id="JACHTE010000009">
    <property type="protein sequence ID" value="MBB1089465.1"/>
    <property type="molecule type" value="Genomic_DNA"/>
</dbReference>
<name>A0A7W3U699_9GAMM</name>
<sequence>MDRWTWMALRMYAPAALALATAFVVLGVAARWQQLPVLVGLVPLLKWGSLAALFYATLHGAWVTARLWRAERGEGLLCECGGPLGAEINGRYGPYRRCWSCRRNVPCRHYD</sequence>
<reference evidence="2 3" key="1">
    <citation type="submission" date="2020-07" db="EMBL/GenBank/DDBJ databases">
        <authorList>
            <person name="Xu S."/>
            <person name="Li A."/>
        </authorList>
    </citation>
    <scope>NUCLEOTIDE SEQUENCE [LARGE SCALE GENOMIC DNA]</scope>
    <source>
        <strain evidence="2 3">SG-8</strain>
    </source>
</reference>
<protein>
    <submittedName>
        <fullName evidence="2">Uncharacterized protein</fullName>
    </submittedName>
</protein>
<keyword evidence="1" id="KW-1133">Transmembrane helix</keyword>
<gene>
    <name evidence="2" type="ORF">H4F99_13355</name>
</gene>
<organism evidence="2 3">
    <name type="scientific">Marilutibacter penaei</name>
    <dbReference type="NCBI Taxonomy" id="2759900"/>
    <lineage>
        <taxon>Bacteria</taxon>
        <taxon>Pseudomonadati</taxon>
        <taxon>Pseudomonadota</taxon>
        <taxon>Gammaproteobacteria</taxon>
        <taxon>Lysobacterales</taxon>
        <taxon>Lysobacteraceae</taxon>
        <taxon>Marilutibacter</taxon>
    </lineage>
</organism>
<proteinExistence type="predicted"/>
<keyword evidence="1" id="KW-0472">Membrane</keyword>
<dbReference type="Proteomes" id="UP000552587">
    <property type="component" value="Unassembled WGS sequence"/>
</dbReference>